<reference evidence="1" key="1">
    <citation type="submission" date="2023-05" db="EMBL/GenBank/DDBJ databases">
        <authorList>
            <person name="Stuckert A."/>
        </authorList>
    </citation>
    <scope>NUCLEOTIDE SEQUENCE</scope>
</reference>
<dbReference type="Proteomes" id="UP001162483">
    <property type="component" value="Unassembled WGS sequence"/>
</dbReference>
<evidence type="ECO:0000313" key="2">
    <source>
        <dbReference type="Proteomes" id="UP001162483"/>
    </source>
</evidence>
<comment type="caution">
    <text evidence="1">The sequence shown here is derived from an EMBL/GenBank/DDBJ whole genome shotgun (WGS) entry which is preliminary data.</text>
</comment>
<sequence length="47" mass="5152">MNSAPSLVSEAGIVSNCLYQWEGIVQHGWDQCKNWCLINGVIGGMEI</sequence>
<keyword evidence="2" id="KW-1185">Reference proteome</keyword>
<gene>
    <name evidence="1" type="ORF">SPARVUS_LOCUS15746672</name>
</gene>
<dbReference type="EMBL" id="CATNWA010020538">
    <property type="protein sequence ID" value="CAI9618831.1"/>
    <property type="molecule type" value="Genomic_DNA"/>
</dbReference>
<proteinExistence type="predicted"/>
<evidence type="ECO:0000313" key="1">
    <source>
        <dbReference type="EMBL" id="CAI9618831.1"/>
    </source>
</evidence>
<accession>A0ABN9HEE6</accession>
<protein>
    <submittedName>
        <fullName evidence="1">Uncharacterized protein</fullName>
    </submittedName>
</protein>
<name>A0ABN9HEE6_9NEOB</name>
<organism evidence="1 2">
    <name type="scientific">Staurois parvus</name>
    <dbReference type="NCBI Taxonomy" id="386267"/>
    <lineage>
        <taxon>Eukaryota</taxon>
        <taxon>Metazoa</taxon>
        <taxon>Chordata</taxon>
        <taxon>Craniata</taxon>
        <taxon>Vertebrata</taxon>
        <taxon>Euteleostomi</taxon>
        <taxon>Amphibia</taxon>
        <taxon>Batrachia</taxon>
        <taxon>Anura</taxon>
        <taxon>Neobatrachia</taxon>
        <taxon>Ranoidea</taxon>
        <taxon>Ranidae</taxon>
        <taxon>Staurois</taxon>
    </lineage>
</organism>